<gene>
    <name evidence="2" type="ORF">ST47_g5886</name>
</gene>
<feature type="compositionally biased region" description="Low complexity" evidence="1">
    <location>
        <begin position="203"/>
        <end position="237"/>
    </location>
</feature>
<dbReference type="SUPFAM" id="SSF57959">
    <property type="entry name" value="Leucine zipper domain"/>
    <property type="match status" value="1"/>
</dbReference>
<feature type="compositionally biased region" description="Low complexity" evidence="1">
    <location>
        <begin position="67"/>
        <end position="77"/>
    </location>
</feature>
<dbReference type="InterPro" id="IPR046347">
    <property type="entry name" value="bZIP_sf"/>
</dbReference>
<organism evidence="2 3">
    <name type="scientific">Didymella rabiei</name>
    <name type="common">Chickpea ascochyta blight fungus</name>
    <name type="synonym">Mycosphaerella rabiei</name>
    <dbReference type="NCBI Taxonomy" id="5454"/>
    <lineage>
        <taxon>Eukaryota</taxon>
        <taxon>Fungi</taxon>
        <taxon>Dikarya</taxon>
        <taxon>Ascomycota</taxon>
        <taxon>Pezizomycotina</taxon>
        <taxon>Dothideomycetes</taxon>
        <taxon>Pleosporomycetidae</taxon>
        <taxon>Pleosporales</taxon>
        <taxon>Pleosporineae</taxon>
        <taxon>Didymellaceae</taxon>
        <taxon>Ascochyta</taxon>
    </lineage>
</organism>
<dbReference type="GO" id="GO:0003700">
    <property type="term" value="F:DNA-binding transcription factor activity"/>
    <property type="evidence" value="ECO:0007669"/>
    <property type="project" value="InterPro"/>
</dbReference>
<feature type="compositionally biased region" description="Basic and acidic residues" evidence="1">
    <location>
        <begin position="78"/>
        <end position="87"/>
    </location>
</feature>
<evidence type="ECO:0000256" key="1">
    <source>
        <dbReference type="SAM" id="MobiDB-lite"/>
    </source>
</evidence>
<protein>
    <submittedName>
        <fullName evidence="2">Sequence-specific DNA binding</fullName>
    </submittedName>
</protein>
<dbReference type="Proteomes" id="UP000076837">
    <property type="component" value="Unassembled WGS sequence"/>
</dbReference>
<feature type="region of interest" description="Disordered" evidence="1">
    <location>
        <begin position="65"/>
        <end position="91"/>
    </location>
</feature>
<reference evidence="2 3" key="1">
    <citation type="journal article" date="2016" name="Sci. Rep.">
        <title>Draft genome sequencing and secretome analysis of fungal phytopathogen Ascochyta rabiei provides insight into the necrotrophic effector repertoire.</title>
        <authorList>
            <person name="Verma S."/>
            <person name="Gazara R.K."/>
            <person name="Nizam S."/>
            <person name="Parween S."/>
            <person name="Chattopadhyay D."/>
            <person name="Verma P.K."/>
        </authorList>
    </citation>
    <scope>NUCLEOTIDE SEQUENCE [LARGE SCALE GENOMIC DNA]</scope>
    <source>
        <strain evidence="2 3">ArDII</strain>
    </source>
</reference>
<accession>A0A163D831</accession>
<dbReference type="Gene3D" id="1.20.5.170">
    <property type="match status" value="1"/>
</dbReference>
<dbReference type="CDD" id="cd12193">
    <property type="entry name" value="bZIP_GCN4"/>
    <property type="match status" value="1"/>
</dbReference>
<dbReference type="AlphaFoldDB" id="A0A163D831"/>
<dbReference type="OrthoDB" id="2257100at2759"/>
<feature type="region of interest" description="Disordered" evidence="1">
    <location>
        <begin position="189"/>
        <end position="265"/>
    </location>
</feature>
<dbReference type="PROSITE" id="PS00036">
    <property type="entry name" value="BZIP_BASIC"/>
    <property type="match status" value="1"/>
</dbReference>
<dbReference type="SMART" id="SM00338">
    <property type="entry name" value="BRLZ"/>
    <property type="match status" value="1"/>
</dbReference>
<dbReference type="InterPro" id="IPR004827">
    <property type="entry name" value="bZIP"/>
</dbReference>
<dbReference type="EMBL" id="JYNV01000201">
    <property type="protein sequence ID" value="KZM22980.1"/>
    <property type="molecule type" value="Genomic_DNA"/>
</dbReference>
<feature type="compositionally biased region" description="Polar residues" evidence="1">
    <location>
        <begin position="189"/>
        <end position="199"/>
    </location>
</feature>
<keyword evidence="3" id="KW-1185">Reference proteome</keyword>
<dbReference type="PROSITE" id="PS50217">
    <property type="entry name" value="BZIP"/>
    <property type="match status" value="1"/>
</dbReference>
<evidence type="ECO:0000313" key="3">
    <source>
        <dbReference type="Proteomes" id="UP000076837"/>
    </source>
</evidence>
<dbReference type="STRING" id="5454.A0A163D831"/>
<name>A0A163D831_DIDRA</name>
<evidence type="ECO:0000313" key="2">
    <source>
        <dbReference type="EMBL" id="KZM22980.1"/>
    </source>
</evidence>
<proteinExistence type="predicted"/>
<sequence>MARAQISPAPVHPPSRRASSQAAPPPLKEASGPLALTLPIPNPALFSGDQDPLFDISQCNIPQPTCSSSQANPLSLSSHRDNWEHLPSHHGQPPISWDHDLTFTTAVSSGALLDTSLPLASTSPFSALLATDNTFYDTANWNSFSLPSAGIEQFSGNALQHALTPGATPLAMTTEEQINLLTMAPTTQTSFDTSMSTPMEPNRSQSRSSSKSLPNRTSCSPEHSPYTKLSSSTKSSPPTEPSSRVEKRKANTLAARRYRQKRVDQMSGLEAELKEVKTERDDMKVRCAKLEGEVEALRALLRSQK</sequence>
<feature type="region of interest" description="Disordered" evidence="1">
    <location>
        <begin position="1"/>
        <end position="35"/>
    </location>
</feature>
<comment type="caution">
    <text evidence="2">The sequence shown here is derived from an EMBL/GenBank/DDBJ whole genome shotgun (WGS) entry which is preliminary data.</text>
</comment>